<proteinExistence type="predicted"/>
<dbReference type="InterPro" id="IPR001368">
    <property type="entry name" value="TNFR/NGFR_Cys_rich_reg"/>
</dbReference>
<sequence length="230" mass="25399">MSPKKIDTGEHLYLNSETESARGRCRRDFRGRRPELMIGVQKVAFASASKTERAVLQPCDSGQYTSSGECCAECPPGEGVVKKCGATQTVCAQCLDKTLAPAVGDAATGSRFSTSIGCDSAARRKGSRAVHRKSVKQTTISACGGRGVKLPLRRCRSKGNKDKIVHNTVQNPITHQETCEQSDECDRLEQEIGRVETRVTSPPMDVWTLSLPWHHEDFVWRVIFIFLFLL</sequence>
<evidence type="ECO:0000313" key="4">
    <source>
        <dbReference type="Proteomes" id="UP000438429"/>
    </source>
</evidence>
<protein>
    <recommendedName>
        <fullName evidence="2">TNFR-Cys domain-containing protein</fullName>
    </recommendedName>
</protein>
<dbReference type="SMART" id="SM00208">
    <property type="entry name" value="TNFR"/>
    <property type="match status" value="1"/>
</dbReference>
<dbReference type="AlphaFoldDB" id="A0A6A4SMI5"/>
<dbReference type="PROSITE" id="PS50050">
    <property type="entry name" value="TNFR_NGFR_2"/>
    <property type="match status" value="1"/>
</dbReference>
<reference evidence="3 4" key="1">
    <citation type="submission" date="2019-06" db="EMBL/GenBank/DDBJ databases">
        <title>Draft genomes of female and male turbot (Scophthalmus maximus).</title>
        <authorList>
            <person name="Xu H."/>
            <person name="Xu X.-W."/>
            <person name="Shao C."/>
            <person name="Chen S."/>
        </authorList>
    </citation>
    <scope>NUCLEOTIDE SEQUENCE [LARGE SCALE GENOMIC DNA]</scope>
    <source>
        <strain evidence="3">Ysfricsl-2016a</strain>
        <tissue evidence="3">Blood</tissue>
    </source>
</reference>
<dbReference type="SUPFAM" id="SSF57586">
    <property type="entry name" value="TNF receptor-like"/>
    <property type="match status" value="1"/>
</dbReference>
<feature type="domain" description="TNFR-Cys" evidence="2">
    <location>
        <begin position="58"/>
        <end position="91"/>
    </location>
</feature>
<name>A0A6A4SMI5_SCOMX</name>
<evidence type="ECO:0000256" key="1">
    <source>
        <dbReference type="PROSITE-ProRule" id="PRU00206"/>
    </source>
</evidence>
<evidence type="ECO:0000259" key="2">
    <source>
        <dbReference type="PROSITE" id="PS50050"/>
    </source>
</evidence>
<feature type="disulfide bond" evidence="1">
    <location>
        <begin position="71"/>
        <end position="84"/>
    </location>
</feature>
<dbReference type="Gene3D" id="2.10.50.10">
    <property type="entry name" value="Tumor Necrosis Factor Receptor, subunit A, domain 2"/>
    <property type="match status" value="1"/>
</dbReference>
<keyword evidence="1" id="KW-1015">Disulfide bond</keyword>
<comment type="caution">
    <text evidence="3">The sequence shown here is derived from an EMBL/GenBank/DDBJ whole genome shotgun (WGS) entry which is preliminary data.</text>
</comment>
<comment type="caution">
    <text evidence="1">Lacks conserved residue(s) required for the propagation of feature annotation.</text>
</comment>
<evidence type="ECO:0000313" key="3">
    <source>
        <dbReference type="EMBL" id="KAF0033120.1"/>
    </source>
</evidence>
<organism evidence="3 4">
    <name type="scientific">Scophthalmus maximus</name>
    <name type="common">Turbot</name>
    <name type="synonym">Psetta maxima</name>
    <dbReference type="NCBI Taxonomy" id="52904"/>
    <lineage>
        <taxon>Eukaryota</taxon>
        <taxon>Metazoa</taxon>
        <taxon>Chordata</taxon>
        <taxon>Craniata</taxon>
        <taxon>Vertebrata</taxon>
        <taxon>Euteleostomi</taxon>
        <taxon>Actinopterygii</taxon>
        <taxon>Neopterygii</taxon>
        <taxon>Teleostei</taxon>
        <taxon>Neoteleostei</taxon>
        <taxon>Acanthomorphata</taxon>
        <taxon>Carangaria</taxon>
        <taxon>Pleuronectiformes</taxon>
        <taxon>Pleuronectoidei</taxon>
        <taxon>Scophthalmidae</taxon>
        <taxon>Scophthalmus</taxon>
    </lineage>
</organism>
<dbReference type="Proteomes" id="UP000438429">
    <property type="component" value="Unassembled WGS sequence"/>
</dbReference>
<accession>A0A6A4SMI5</accession>
<dbReference type="EMBL" id="VEVO01000013">
    <property type="protein sequence ID" value="KAF0033120.1"/>
    <property type="molecule type" value="Genomic_DNA"/>
</dbReference>
<gene>
    <name evidence="3" type="ORF">F2P81_015410</name>
</gene>
<feature type="repeat" description="TNFR-Cys" evidence="1">
    <location>
        <begin position="58"/>
        <end position="91"/>
    </location>
</feature>